<dbReference type="Proteomes" id="UP001204015">
    <property type="component" value="Unassembled WGS sequence"/>
</dbReference>
<dbReference type="RefSeq" id="WP_252761152.1">
    <property type="nucleotide sequence ID" value="NZ_JAMXLY010000028.1"/>
</dbReference>
<protein>
    <submittedName>
        <fullName evidence="7">S41 family peptidase</fullName>
    </submittedName>
</protein>
<keyword evidence="2" id="KW-0645">Protease</keyword>
<dbReference type="InterPro" id="IPR036034">
    <property type="entry name" value="PDZ_sf"/>
</dbReference>
<evidence type="ECO:0000313" key="8">
    <source>
        <dbReference type="Proteomes" id="UP001204015"/>
    </source>
</evidence>
<sequence>MNIKKSVVLALFLASGISSGNLFAQSSPTEKMSMTLYALSRLYVDSLSTGDIVNQQIKDMMHNLDPFSEYLTPAQARANENVLLGSQGTQYVSGFSPSMTLASFTDAGIEGDFVQGHFLISFVMSGSDAYQKGIRPGDEILSVNQTAVSSLGPQIYSAFRGQPGKQIRLEISRNKTTKVYSVELKANAKSTVSAAYMLDNHTGYIALSMFSENTDAEFRSRLSALKAQGMKNLILDLRKNQGGLFDEAVKIADEFVGGEKLLVFTQGLHSPRKTFKSTPAGAFQSGKLIVLIDDQTKSAAEILSGALQDNHRGVFVGERSFGKGLIQETLPFKDGSALRITVARYFTPSGKCIQKPYSTVFKTFQTGKDSVSTSDDWGISPDVTVSENNKAQTKWAGLLMYCGAMTKAARDYTLMNRTALLAKYPTFKAFEKGFSVDVNSPVMKEMINDAESAGVSYSQDDYAKDKLYVNTQLRALVARNLYNDNAFYYHVVNDGSPVYQKGAELVQKESLYNSLLKKQK</sequence>
<keyword evidence="8" id="KW-1185">Reference proteome</keyword>
<proteinExistence type="inferred from homology"/>
<feature type="signal peptide" evidence="5">
    <location>
        <begin position="1"/>
        <end position="24"/>
    </location>
</feature>
<dbReference type="Pfam" id="PF03572">
    <property type="entry name" value="Peptidase_S41"/>
    <property type="match status" value="1"/>
</dbReference>
<feature type="domain" description="PDZ" evidence="6">
    <location>
        <begin position="98"/>
        <end position="175"/>
    </location>
</feature>
<dbReference type="Pfam" id="PF17820">
    <property type="entry name" value="PDZ_6"/>
    <property type="match status" value="1"/>
</dbReference>
<evidence type="ECO:0000313" key="7">
    <source>
        <dbReference type="EMBL" id="MCO6025796.1"/>
    </source>
</evidence>
<dbReference type="InterPro" id="IPR005151">
    <property type="entry name" value="Tail-specific_protease"/>
</dbReference>
<comment type="caution">
    <text evidence="7">The sequence shown here is derived from an EMBL/GenBank/DDBJ whole genome shotgun (WGS) entry which is preliminary data.</text>
</comment>
<comment type="similarity">
    <text evidence="1">Belongs to the peptidase S41A family.</text>
</comment>
<evidence type="ECO:0000256" key="3">
    <source>
        <dbReference type="ARBA" id="ARBA00022801"/>
    </source>
</evidence>
<dbReference type="SUPFAM" id="SSF50156">
    <property type="entry name" value="PDZ domain-like"/>
    <property type="match status" value="1"/>
</dbReference>
<keyword evidence="3" id="KW-0378">Hydrolase</keyword>
<keyword evidence="4" id="KW-0720">Serine protease</keyword>
<dbReference type="SMART" id="SM00228">
    <property type="entry name" value="PDZ"/>
    <property type="match status" value="1"/>
</dbReference>
<dbReference type="InterPro" id="IPR004447">
    <property type="entry name" value="Peptidase_S41A"/>
</dbReference>
<evidence type="ECO:0000256" key="5">
    <source>
        <dbReference type="SAM" id="SignalP"/>
    </source>
</evidence>
<gene>
    <name evidence="7" type="ORF">NG821_08070</name>
</gene>
<dbReference type="Gene3D" id="2.30.42.10">
    <property type="match status" value="1"/>
</dbReference>
<evidence type="ECO:0000256" key="4">
    <source>
        <dbReference type="ARBA" id="ARBA00022825"/>
    </source>
</evidence>
<dbReference type="SMART" id="SM00245">
    <property type="entry name" value="TSPc"/>
    <property type="match status" value="1"/>
</dbReference>
<evidence type="ECO:0000259" key="6">
    <source>
        <dbReference type="PROSITE" id="PS50106"/>
    </source>
</evidence>
<dbReference type="Gene3D" id="3.30.750.44">
    <property type="match status" value="1"/>
</dbReference>
<dbReference type="PROSITE" id="PS50106">
    <property type="entry name" value="PDZ"/>
    <property type="match status" value="1"/>
</dbReference>
<dbReference type="PANTHER" id="PTHR32060">
    <property type="entry name" value="TAIL-SPECIFIC PROTEASE"/>
    <property type="match status" value="1"/>
</dbReference>
<organism evidence="7 8">
    <name type="scientific">Segatella cerevisiae</name>
    <dbReference type="NCBI Taxonomy" id="2053716"/>
    <lineage>
        <taxon>Bacteria</taxon>
        <taxon>Pseudomonadati</taxon>
        <taxon>Bacteroidota</taxon>
        <taxon>Bacteroidia</taxon>
        <taxon>Bacteroidales</taxon>
        <taxon>Prevotellaceae</taxon>
        <taxon>Segatella</taxon>
    </lineage>
</organism>
<feature type="chain" id="PRO_5045130752" evidence="5">
    <location>
        <begin position="25"/>
        <end position="520"/>
    </location>
</feature>
<evidence type="ECO:0000256" key="1">
    <source>
        <dbReference type="ARBA" id="ARBA00009179"/>
    </source>
</evidence>
<name>A0ABT1BXM6_9BACT</name>
<dbReference type="CDD" id="cd07560">
    <property type="entry name" value="Peptidase_S41_CPP"/>
    <property type="match status" value="1"/>
</dbReference>
<reference evidence="7 8" key="1">
    <citation type="submission" date="2022-06" db="EMBL/GenBank/DDBJ databases">
        <title>A taxonomic note on the genus Prevotella: Description of four novel genera and emended description of the genera Hallella and Xylanibacter.</title>
        <authorList>
            <person name="Hitch T.C.A."/>
        </authorList>
    </citation>
    <scope>NUCLEOTIDE SEQUENCE [LARGE SCALE GENOMIC DNA]</scope>
    <source>
        <strain evidence="7 8">DSM 100619</strain>
    </source>
</reference>
<accession>A0ABT1BXM6</accession>
<evidence type="ECO:0000256" key="2">
    <source>
        <dbReference type="ARBA" id="ARBA00022670"/>
    </source>
</evidence>
<dbReference type="InterPro" id="IPR041489">
    <property type="entry name" value="PDZ_6"/>
</dbReference>
<dbReference type="EMBL" id="JAMXLY010000028">
    <property type="protein sequence ID" value="MCO6025796.1"/>
    <property type="molecule type" value="Genomic_DNA"/>
</dbReference>
<dbReference type="Gene3D" id="3.90.226.10">
    <property type="entry name" value="2-enoyl-CoA Hydratase, Chain A, domain 1"/>
    <property type="match status" value="1"/>
</dbReference>
<keyword evidence="5" id="KW-0732">Signal</keyword>
<dbReference type="PANTHER" id="PTHR32060:SF30">
    <property type="entry name" value="CARBOXY-TERMINAL PROCESSING PROTEASE CTPA"/>
    <property type="match status" value="1"/>
</dbReference>
<dbReference type="InterPro" id="IPR001478">
    <property type="entry name" value="PDZ"/>
</dbReference>
<dbReference type="InterPro" id="IPR029045">
    <property type="entry name" value="ClpP/crotonase-like_dom_sf"/>
</dbReference>
<dbReference type="SUPFAM" id="SSF52096">
    <property type="entry name" value="ClpP/crotonase"/>
    <property type="match status" value="1"/>
</dbReference>